<sequence length="339" mass="38730">MRSYLRLVAALMAILQIAVAALTNEQLLTLTHNQGKTKVIPVNDQNFQKILSGERDYHLVLLLSSAVPQINCVLCNEFHPDFNIVANSWFQDHPNGLGEEELNDEDSPKKNVYFLHSEFAESRQLFQLLQLNNIPKVYHFPPSSSIKANDYIKEFDEYQFYQGVHRELLASYLKSVTGLQFNIYIPPDYSRIAINAVFAFTFALLIRRYRKEAYNIATSRPLWSSIILVGVLLLISGYMFVQIRGVPYVREHANGRVDYFVPGQQNQLGVETQILSFVYGILSASSIILIKHIPKIKSPQVQLIAVVIISLLIFIFYSLLLSVFGLKGMGYPFRLLNFF</sequence>
<dbReference type="PANTHER" id="PTHR12692">
    <property type="entry name" value="DOLICHYL-DIPHOSPHOOLIGOSACCHARIDE--PROTEIN GLYCOSYLTRANSFERASE-RELATED"/>
    <property type="match status" value="1"/>
</dbReference>
<reference evidence="12" key="1">
    <citation type="submission" date="2016-05" db="EMBL/GenBank/DDBJ databases">
        <title>Comparative genomics of biotechnologically important yeasts.</title>
        <authorList>
            <consortium name="DOE Joint Genome Institute"/>
            <person name="Riley R."/>
            <person name="Haridas S."/>
            <person name="Wolfe K.H."/>
            <person name="Lopes M.R."/>
            <person name="Hittinger C.T."/>
            <person name="Goker M."/>
            <person name="Salamov A."/>
            <person name="Wisecaver J."/>
            <person name="Long T.M."/>
            <person name="Aerts A.L."/>
            <person name="Barry K."/>
            <person name="Choi C."/>
            <person name="Clum A."/>
            <person name="Coughlan A.Y."/>
            <person name="Deshpande S."/>
            <person name="Douglass A.P."/>
            <person name="Hanson S.J."/>
            <person name="Klenk H.-P."/>
            <person name="Labutti K."/>
            <person name="Lapidus A."/>
            <person name="Lindquist E."/>
            <person name="Lipzen A."/>
            <person name="Meier-Kolthoff J.P."/>
            <person name="Ohm R.A."/>
            <person name="Otillar R.P."/>
            <person name="Pangilinan J."/>
            <person name="Peng Y."/>
            <person name="Rokas A."/>
            <person name="Rosa C.A."/>
            <person name="Scheuner C."/>
            <person name="Sibirny A.A."/>
            <person name="Slot J.C."/>
            <person name="Stielow J.B."/>
            <person name="Sun H."/>
            <person name="Kurtzman C.P."/>
            <person name="Blackwell M."/>
            <person name="Grigoriev I.V."/>
            <person name="Jeffries T.W."/>
        </authorList>
    </citation>
    <scope>NUCLEOTIDE SEQUENCE [LARGE SCALE GENOMIC DNA]</scope>
    <source>
        <strain evidence="12">NRRL Y-1933</strain>
    </source>
</reference>
<evidence type="ECO:0000313" key="11">
    <source>
        <dbReference type="EMBL" id="ODV67937.1"/>
    </source>
</evidence>
<evidence type="ECO:0000256" key="4">
    <source>
        <dbReference type="ARBA" id="ARBA00022692"/>
    </source>
</evidence>
<evidence type="ECO:0000256" key="5">
    <source>
        <dbReference type="ARBA" id="ARBA00022729"/>
    </source>
</evidence>
<dbReference type="EMBL" id="KV454540">
    <property type="protein sequence ID" value="ODV67937.1"/>
    <property type="molecule type" value="Genomic_DNA"/>
</dbReference>
<proteinExistence type="inferred from homology"/>
<dbReference type="InterPro" id="IPR036249">
    <property type="entry name" value="Thioredoxin-like_sf"/>
</dbReference>
<dbReference type="GeneID" id="30994197"/>
<evidence type="ECO:0000313" key="12">
    <source>
        <dbReference type="Proteomes" id="UP000095085"/>
    </source>
</evidence>
<feature type="transmembrane region" description="Helical" evidence="9">
    <location>
        <begin position="274"/>
        <end position="291"/>
    </location>
</feature>
<evidence type="ECO:0000256" key="2">
    <source>
        <dbReference type="ARBA" id="ARBA00004477"/>
    </source>
</evidence>
<comment type="function">
    <text evidence="1">Subunit of the oligosaccharyl transferase (OST) complex that catalyzes the initial transfer of a defined glycan (Glc(3)Man(9)GlcNAc(2) in eukaryotes) from the lipid carrier dolichol-pyrophosphate to an asparagine residue within an Asn-X-Ser/Thr consensus motif in nascent polypeptide chains, the first step in protein N-glycosylation. N-glycosylation occurs cotranslationally and the complex associates with the Sec61 complex at the channel-forming translocon complex that mediates protein translocation across the endoplasmic reticulum (ER). All subunits are required for a maximal enzyme activity.</text>
</comment>
<dbReference type="GO" id="GO:0018279">
    <property type="term" value="P:protein N-linked glycosylation via asparagine"/>
    <property type="evidence" value="ECO:0007669"/>
    <property type="project" value="TreeGrafter"/>
</dbReference>
<evidence type="ECO:0000256" key="6">
    <source>
        <dbReference type="ARBA" id="ARBA00022824"/>
    </source>
</evidence>
<keyword evidence="12" id="KW-1185">Reference proteome</keyword>
<dbReference type="STRING" id="984485.A0A1E4RKY7"/>
<evidence type="ECO:0000256" key="8">
    <source>
        <dbReference type="ARBA" id="ARBA00023136"/>
    </source>
</evidence>
<comment type="similarity">
    <text evidence="3">Belongs to the OST3/OST6 family.</text>
</comment>
<keyword evidence="7 9" id="KW-1133">Transmembrane helix</keyword>
<evidence type="ECO:0000256" key="3">
    <source>
        <dbReference type="ARBA" id="ARBA00009561"/>
    </source>
</evidence>
<dbReference type="RefSeq" id="XP_020077004.1">
    <property type="nucleotide sequence ID" value="XM_020219647.1"/>
</dbReference>
<protein>
    <submittedName>
        <fullName evidence="11">Uncharacterized protein</fullName>
    </submittedName>
</protein>
<feature type="chain" id="PRO_5009162379" evidence="10">
    <location>
        <begin position="21"/>
        <end position="339"/>
    </location>
</feature>
<keyword evidence="5 10" id="KW-0732">Signal</keyword>
<feature type="transmembrane region" description="Helical" evidence="9">
    <location>
        <begin position="303"/>
        <end position="326"/>
    </location>
</feature>
<organism evidence="11 12">
    <name type="scientific">Hyphopichia burtonii NRRL Y-1933</name>
    <dbReference type="NCBI Taxonomy" id="984485"/>
    <lineage>
        <taxon>Eukaryota</taxon>
        <taxon>Fungi</taxon>
        <taxon>Dikarya</taxon>
        <taxon>Ascomycota</taxon>
        <taxon>Saccharomycotina</taxon>
        <taxon>Pichiomycetes</taxon>
        <taxon>Debaryomycetaceae</taxon>
        <taxon>Hyphopichia</taxon>
    </lineage>
</organism>
<dbReference type="Proteomes" id="UP000095085">
    <property type="component" value="Unassembled WGS sequence"/>
</dbReference>
<comment type="subcellular location">
    <subcellularLocation>
        <location evidence="2">Endoplasmic reticulum membrane</location>
        <topology evidence="2">Multi-pass membrane protein</topology>
    </subcellularLocation>
</comment>
<dbReference type="GO" id="GO:0008250">
    <property type="term" value="C:oligosaccharyltransferase complex"/>
    <property type="evidence" value="ECO:0007669"/>
    <property type="project" value="TreeGrafter"/>
</dbReference>
<dbReference type="Gene3D" id="3.40.30.10">
    <property type="entry name" value="Glutaredoxin"/>
    <property type="match status" value="1"/>
</dbReference>
<dbReference type="InterPro" id="IPR021149">
    <property type="entry name" value="OligosaccharylTrfase_OST3/OST6"/>
</dbReference>
<dbReference type="OrthoDB" id="67566at2759"/>
<evidence type="ECO:0000256" key="10">
    <source>
        <dbReference type="SAM" id="SignalP"/>
    </source>
</evidence>
<evidence type="ECO:0000256" key="1">
    <source>
        <dbReference type="ARBA" id="ARBA00002791"/>
    </source>
</evidence>
<gene>
    <name evidence="11" type="ORF">HYPBUDRAFT_137864</name>
</gene>
<keyword evidence="8 9" id="KW-0472">Membrane</keyword>
<name>A0A1E4RKY7_9ASCO</name>
<dbReference type="Pfam" id="PF04756">
    <property type="entry name" value="OST3_OST6"/>
    <property type="match status" value="1"/>
</dbReference>
<dbReference type="SUPFAM" id="SSF52833">
    <property type="entry name" value="Thioredoxin-like"/>
    <property type="match status" value="1"/>
</dbReference>
<dbReference type="PANTHER" id="PTHR12692:SF0">
    <property type="entry name" value="GH11935P"/>
    <property type="match status" value="1"/>
</dbReference>
<feature type="transmembrane region" description="Helical" evidence="9">
    <location>
        <begin position="192"/>
        <end position="209"/>
    </location>
</feature>
<dbReference type="AlphaFoldDB" id="A0A1E4RKY7"/>
<feature type="transmembrane region" description="Helical" evidence="9">
    <location>
        <begin position="221"/>
        <end position="241"/>
    </location>
</feature>
<evidence type="ECO:0000256" key="7">
    <source>
        <dbReference type="ARBA" id="ARBA00022989"/>
    </source>
</evidence>
<keyword evidence="4 9" id="KW-0812">Transmembrane</keyword>
<feature type="signal peptide" evidence="10">
    <location>
        <begin position="1"/>
        <end position="20"/>
    </location>
</feature>
<keyword evidence="6" id="KW-0256">Endoplasmic reticulum</keyword>
<evidence type="ECO:0000256" key="9">
    <source>
        <dbReference type="SAM" id="Phobius"/>
    </source>
</evidence>
<accession>A0A1E4RKY7</accession>